<evidence type="ECO:0000313" key="2">
    <source>
        <dbReference type="Proteomes" id="UP000441754"/>
    </source>
</evidence>
<evidence type="ECO:0000313" key="1">
    <source>
        <dbReference type="EMBL" id="MRS60359.1"/>
    </source>
</evidence>
<proteinExistence type="predicted"/>
<reference evidence="1 2" key="1">
    <citation type="journal article" date="2018" name="Antonie Van Leeuwenhoek">
        <title>Larkinella terrae sp. nov., isolated from soil on Jeju Island, South Korea.</title>
        <authorList>
            <person name="Ten L.N."/>
            <person name="Jeon J."/>
            <person name="Park S.J."/>
            <person name="Park S."/>
            <person name="Lee S.Y."/>
            <person name="Kim M.K."/>
            <person name="Jung H.Y."/>
        </authorList>
    </citation>
    <scope>NUCLEOTIDE SEQUENCE [LARGE SCALE GENOMIC DNA]</scope>
    <source>
        <strain evidence="1 2">KCTC 52001</strain>
    </source>
</reference>
<dbReference type="EMBL" id="WJXZ01000001">
    <property type="protein sequence ID" value="MRS60359.1"/>
    <property type="molecule type" value="Genomic_DNA"/>
</dbReference>
<dbReference type="Proteomes" id="UP000441754">
    <property type="component" value="Unassembled WGS sequence"/>
</dbReference>
<keyword evidence="2" id="KW-1185">Reference proteome</keyword>
<accession>A0A7K0EEU2</accession>
<dbReference type="RefSeq" id="WP_154173209.1">
    <property type="nucleotide sequence ID" value="NZ_WJXZ01000001.1"/>
</dbReference>
<organism evidence="1 2">
    <name type="scientific">Larkinella terrae</name>
    <dbReference type="NCBI Taxonomy" id="2025311"/>
    <lineage>
        <taxon>Bacteria</taxon>
        <taxon>Pseudomonadati</taxon>
        <taxon>Bacteroidota</taxon>
        <taxon>Cytophagia</taxon>
        <taxon>Cytophagales</taxon>
        <taxon>Spirosomataceae</taxon>
        <taxon>Larkinella</taxon>
    </lineage>
</organism>
<sequence>MIKGLVLSSLLALSAAGYRVETIRKAAENRPEAVSAVAKDSAAAARTVVKLLNWYKSPKGLTMDNPECNSGQGDRSQTPTPEGLTLTPIYPHWGWLGRVGSSGPRIAFGVIHSLGIIQKGGPQRSAFLYD</sequence>
<comment type="caution">
    <text evidence="1">The sequence shown here is derived from an EMBL/GenBank/DDBJ whole genome shotgun (WGS) entry which is preliminary data.</text>
</comment>
<name>A0A7K0EEU2_9BACT</name>
<protein>
    <submittedName>
        <fullName evidence="1">Uncharacterized protein</fullName>
    </submittedName>
</protein>
<gene>
    <name evidence="1" type="ORF">GJJ30_03570</name>
</gene>
<dbReference type="AlphaFoldDB" id="A0A7K0EEU2"/>